<evidence type="ECO:0000256" key="3">
    <source>
        <dbReference type="ARBA" id="ARBA00022827"/>
    </source>
</evidence>
<feature type="domain" description="FAD dependent oxidoreductase" evidence="6">
    <location>
        <begin position="10"/>
        <end position="398"/>
    </location>
</feature>
<evidence type="ECO:0000256" key="5">
    <source>
        <dbReference type="ARBA" id="ARBA00037941"/>
    </source>
</evidence>
<keyword evidence="3" id="KW-0274">FAD</keyword>
<evidence type="ECO:0000256" key="1">
    <source>
        <dbReference type="ARBA" id="ARBA00001974"/>
    </source>
</evidence>
<name>A0ABS4EWI2_9HYPH</name>
<reference evidence="7 8" key="1">
    <citation type="submission" date="2021-03" db="EMBL/GenBank/DDBJ databases">
        <title>Genomic Encyclopedia of Type Strains, Phase IV (KMG-IV): sequencing the most valuable type-strain genomes for metagenomic binning, comparative biology and taxonomic classification.</title>
        <authorList>
            <person name="Goeker M."/>
        </authorList>
    </citation>
    <scope>NUCLEOTIDE SEQUENCE [LARGE SCALE GENOMIC DNA]</scope>
    <source>
        <strain evidence="7 8">DSM 26427</strain>
    </source>
</reference>
<protein>
    <submittedName>
        <fullName evidence="7">L-2-hydroxyglutarate oxidase</fullName>
        <ecNumber evidence="7">1.1.3.-</ecNumber>
    </submittedName>
</protein>
<dbReference type="InterPro" id="IPR006076">
    <property type="entry name" value="FAD-dep_OxRdtase"/>
</dbReference>
<proteinExistence type="inferred from homology"/>
<sequence length="411" mass="44913">MNFGRAADFDIVVIGGGIVGLSTAMQLSQRFPGLAIAVLEKEPMLASHQTGRNSGVIHAGVYYEPGSLKAKFCRDGSTATMQFCKEHGIRFERRGKMLVATSSEELPRMEKLHERAVANGLEVHRISKDELTEREPHIAGLAALFIPASGIVDYGEITRCMGALLIEAGGTIMTDAEASHINEQADGVEITLDTGMLLSARHVVACAGVNADRLARMCGLAKDIAIIPFRGEYFRLGADKDRIVEHLIYPIPEPSLPFLGVHLTPMVGGFVTVGPNAVLAFSRNGYSFGDLDPKDLWEMVRFPGFRRVVADNIRYGLSEMANSLSRRRYLALCRRYCPELELSDLHSHPAGIRAQAVSRDGRLLHDFLIERTARTIHVLNAPSPAATSALPIGRYIADIADAHFGRLQSLN</sequence>
<evidence type="ECO:0000256" key="4">
    <source>
        <dbReference type="ARBA" id="ARBA00023002"/>
    </source>
</evidence>
<dbReference type="Pfam" id="PF01266">
    <property type="entry name" value="DAO"/>
    <property type="match status" value="1"/>
</dbReference>
<dbReference type="Proteomes" id="UP000823786">
    <property type="component" value="Unassembled WGS sequence"/>
</dbReference>
<evidence type="ECO:0000313" key="7">
    <source>
        <dbReference type="EMBL" id="MBP1862320.1"/>
    </source>
</evidence>
<dbReference type="NCBIfam" id="NF008726">
    <property type="entry name" value="PRK11728.1"/>
    <property type="match status" value="1"/>
</dbReference>
<dbReference type="InterPro" id="IPR036188">
    <property type="entry name" value="FAD/NAD-bd_sf"/>
</dbReference>
<dbReference type="SUPFAM" id="SSF51905">
    <property type="entry name" value="FAD/NAD(P)-binding domain"/>
    <property type="match status" value="1"/>
</dbReference>
<dbReference type="Gene3D" id="3.50.50.60">
    <property type="entry name" value="FAD/NAD(P)-binding domain"/>
    <property type="match status" value="1"/>
</dbReference>
<evidence type="ECO:0000256" key="2">
    <source>
        <dbReference type="ARBA" id="ARBA00022630"/>
    </source>
</evidence>
<organism evidence="7 8">
    <name type="scientific">Rhizobium herbae</name>
    <dbReference type="NCBI Taxonomy" id="508661"/>
    <lineage>
        <taxon>Bacteria</taxon>
        <taxon>Pseudomonadati</taxon>
        <taxon>Pseudomonadota</taxon>
        <taxon>Alphaproteobacteria</taxon>
        <taxon>Hyphomicrobiales</taxon>
        <taxon>Rhizobiaceae</taxon>
        <taxon>Rhizobium/Agrobacterium group</taxon>
        <taxon>Rhizobium</taxon>
    </lineage>
</organism>
<comment type="similarity">
    <text evidence="5">Belongs to the L2HGDH family.</text>
</comment>
<dbReference type="RefSeq" id="WP_209857378.1">
    <property type="nucleotide sequence ID" value="NZ_JAGGJV010000016.1"/>
</dbReference>
<dbReference type="PANTHER" id="PTHR43104:SF2">
    <property type="entry name" value="L-2-HYDROXYGLUTARATE DEHYDROGENASE, MITOCHONDRIAL"/>
    <property type="match status" value="1"/>
</dbReference>
<keyword evidence="2" id="KW-0285">Flavoprotein</keyword>
<dbReference type="GO" id="GO:0016491">
    <property type="term" value="F:oxidoreductase activity"/>
    <property type="evidence" value="ECO:0007669"/>
    <property type="project" value="UniProtKB-KW"/>
</dbReference>
<keyword evidence="8" id="KW-1185">Reference proteome</keyword>
<comment type="caution">
    <text evidence="7">The sequence shown here is derived from an EMBL/GenBank/DDBJ whole genome shotgun (WGS) entry which is preliminary data.</text>
</comment>
<dbReference type="EMBL" id="JAGGJV010000016">
    <property type="protein sequence ID" value="MBP1862320.1"/>
    <property type="molecule type" value="Genomic_DNA"/>
</dbReference>
<dbReference type="EC" id="1.1.3.-" evidence="7"/>
<keyword evidence="4 7" id="KW-0560">Oxidoreductase</keyword>
<evidence type="ECO:0000313" key="8">
    <source>
        <dbReference type="Proteomes" id="UP000823786"/>
    </source>
</evidence>
<dbReference type="Gene3D" id="3.30.9.10">
    <property type="entry name" value="D-Amino Acid Oxidase, subunit A, domain 2"/>
    <property type="match status" value="1"/>
</dbReference>
<accession>A0ABS4EWI2</accession>
<evidence type="ECO:0000259" key="6">
    <source>
        <dbReference type="Pfam" id="PF01266"/>
    </source>
</evidence>
<dbReference type="PANTHER" id="PTHR43104">
    <property type="entry name" value="L-2-HYDROXYGLUTARATE DEHYDROGENASE, MITOCHONDRIAL"/>
    <property type="match status" value="1"/>
</dbReference>
<gene>
    <name evidence="7" type="ORF">J2Z75_005851</name>
</gene>
<comment type="cofactor">
    <cofactor evidence="1">
        <name>FAD</name>
        <dbReference type="ChEBI" id="CHEBI:57692"/>
    </cofactor>
</comment>